<feature type="chain" id="PRO_5038380563" description="DUF4439 domain-containing protein" evidence="2">
    <location>
        <begin position="24"/>
        <end position="171"/>
    </location>
</feature>
<dbReference type="AlphaFoldDB" id="A0A4R4WYB6"/>
<evidence type="ECO:0008006" key="5">
    <source>
        <dbReference type="Google" id="ProtNLM"/>
    </source>
</evidence>
<dbReference type="RefSeq" id="WP_132507311.1">
    <property type="nucleotide sequence ID" value="NZ_SMKP01000022.1"/>
</dbReference>
<name>A0A4R4WYB6_9ACTN</name>
<feature type="compositionally biased region" description="Low complexity" evidence="1">
    <location>
        <begin position="88"/>
        <end position="118"/>
    </location>
</feature>
<gene>
    <name evidence="3" type="ORF">E1294_10585</name>
</gene>
<evidence type="ECO:0000313" key="4">
    <source>
        <dbReference type="Proteomes" id="UP000294543"/>
    </source>
</evidence>
<proteinExistence type="predicted"/>
<dbReference type="Proteomes" id="UP000294543">
    <property type="component" value="Unassembled WGS sequence"/>
</dbReference>
<organism evidence="3 4">
    <name type="scientific">Nonomuraea diastatica</name>
    <dbReference type="NCBI Taxonomy" id="1848329"/>
    <lineage>
        <taxon>Bacteria</taxon>
        <taxon>Bacillati</taxon>
        <taxon>Actinomycetota</taxon>
        <taxon>Actinomycetes</taxon>
        <taxon>Streptosporangiales</taxon>
        <taxon>Streptosporangiaceae</taxon>
        <taxon>Nonomuraea</taxon>
    </lineage>
</organism>
<keyword evidence="2" id="KW-0732">Signal</keyword>
<reference evidence="3 4" key="1">
    <citation type="submission" date="2019-03" db="EMBL/GenBank/DDBJ databases">
        <title>Draft genome sequences of novel Actinobacteria.</title>
        <authorList>
            <person name="Sahin N."/>
            <person name="Ay H."/>
            <person name="Saygin H."/>
        </authorList>
    </citation>
    <scope>NUCLEOTIDE SEQUENCE [LARGE SCALE GENOMIC DNA]</scope>
    <source>
        <strain evidence="3 4">KC712</strain>
    </source>
</reference>
<protein>
    <recommendedName>
        <fullName evidence="5">DUF4439 domain-containing protein</fullName>
    </recommendedName>
</protein>
<dbReference type="InterPro" id="IPR006311">
    <property type="entry name" value="TAT_signal"/>
</dbReference>
<dbReference type="OrthoDB" id="3536887at2"/>
<feature type="region of interest" description="Disordered" evidence="1">
    <location>
        <begin position="79"/>
        <end position="137"/>
    </location>
</feature>
<dbReference type="PROSITE" id="PS51318">
    <property type="entry name" value="TAT"/>
    <property type="match status" value="1"/>
</dbReference>
<dbReference type="EMBL" id="SMKP01000022">
    <property type="protein sequence ID" value="TDD22863.1"/>
    <property type="molecule type" value="Genomic_DNA"/>
</dbReference>
<keyword evidence="4" id="KW-1185">Reference proteome</keyword>
<comment type="caution">
    <text evidence="3">The sequence shown here is derived from an EMBL/GenBank/DDBJ whole genome shotgun (WGS) entry which is preliminary data.</text>
</comment>
<feature type="signal peptide" evidence="2">
    <location>
        <begin position="1"/>
        <end position="23"/>
    </location>
</feature>
<evidence type="ECO:0000313" key="3">
    <source>
        <dbReference type="EMBL" id="TDD22863.1"/>
    </source>
</evidence>
<feature type="region of interest" description="Disordered" evidence="1">
    <location>
        <begin position="21"/>
        <end position="40"/>
    </location>
</feature>
<sequence>MRPRQLSRRALLAGGAAALTACSASGPSQPSSPPSDSPETVLVKGLIAEKEGTIALYSSLIADGAEKLVPFRDRHQAHVDTLRKHVPTGSAAPTGSLSASSTGSPTGSPSGSPSAPATPEKPSLSRLRSLERKAAARRARQLAGLSPGMAQLIASIGACEAAHAAALPRSL</sequence>
<accession>A0A4R4WYB6</accession>
<evidence type="ECO:0000256" key="2">
    <source>
        <dbReference type="SAM" id="SignalP"/>
    </source>
</evidence>
<dbReference type="PROSITE" id="PS51257">
    <property type="entry name" value="PROKAR_LIPOPROTEIN"/>
    <property type="match status" value="1"/>
</dbReference>
<evidence type="ECO:0000256" key="1">
    <source>
        <dbReference type="SAM" id="MobiDB-lite"/>
    </source>
</evidence>